<feature type="compositionally biased region" description="Polar residues" evidence="1">
    <location>
        <begin position="1"/>
        <end position="17"/>
    </location>
</feature>
<dbReference type="OrthoDB" id="3046868at2759"/>
<feature type="compositionally biased region" description="Pro residues" evidence="1">
    <location>
        <begin position="560"/>
        <end position="570"/>
    </location>
</feature>
<evidence type="ECO:0000313" key="3">
    <source>
        <dbReference type="EMBL" id="EKM82228.1"/>
    </source>
</evidence>
<dbReference type="GeneID" id="18826523"/>
<reference evidence="4" key="1">
    <citation type="journal article" date="2012" name="Proc. Natl. Acad. Sci. U.S.A.">
        <title>Genome sequence of the button mushroom Agaricus bisporus reveals mechanisms governing adaptation to a humic-rich ecological niche.</title>
        <authorList>
            <person name="Morin E."/>
            <person name="Kohler A."/>
            <person name="Baker A.R."/>
            <person name="Foulongne-Oriol M."/>
            <person name="Lombard V."/>
            <person name="Nagy L.G."/>
            <person name="Ohm R.A."/>
            <person name="Patyshakuliyeva A."/>
            <person name="Brun A."/>
            <person name="Aerts A.L."/>
            <person name="Bailey A.M."/>
            <person name="Billette C."/>
            <person name="Coutinho P.M."/>
            <person name="Deakin G."/>
            <person name="Doddapaneni H."/>
            <person name="Floudas D."/>
            <person name="Grimwood J."/>
            <person name="Hilden K."/>
            <person name="Kuees U."/>
            <person name="LaButti K.M."/>
            <person name="Lapidus A."/>
            <person name="Lindquist E.A."/>
            <person name="Lucas S.M."/>
            <person name="Murat C."/>
            <person name="Riley R.W."/>
            <person name="Salamov A.A."/>
            <person name="Schmutz J."/>
            <person name="Subramanian V."/>
            <person name="Woesten H.A.B."/>
            <person name="Xu J."/>
            <person name="Eastwood D.C."/>
            <person name="Foster G.D."/>
            <person name="Sonnenberg A.S."/>
            <person name="Cullen D."/>
            <person name="de Vries R.P."/>
            <person name="Lundell T."/>
            <person name="Hibbett D.S."/>
            <person name="Henrissat B."/>
            <person name="Burton K.S."/>
            <person name="Kerrigan R.W."/>
            <person name="Challen M.P."/>
            <person name="Grigoriev I.V."/>
            <person name="Martin F."/>
        </authorList>
    </citation>
    <scope>NUCLEOTIDE SEQUENCE [LARGE SCALE GENOMIC DNA]</scope>
    <source>
        <strain evidence="4">JB137-S8 / ATCC MYA-4627 / FGSC 10392</strain>
    </source>
</reference>
<dbReference type="eggNOG" id="ENOG502SMR7">
    <property type="taxonomic scope" value="Eukaryota"/>
</dbReference>
<proteinExistence type="predicted"/>
<dbReference type="Proteomes" id="UP000008493">
    <property type="component" value="Unassembled WGS sequence"/>
</dbReference>
<feature type="compositionally biased region" description="Polar residues" evidence="1">
    <location>
        <begin position="604"/>
        <end position="613"/>
    </location>
</feature>
<dbReference type="HOGENOM" id="CLU_382609_0_0_1"/>
<accession>K5XFP6</accession>
<keyword evidence="4" id="KW-1185">Reference proteome</keyword>
<evidence type="ECO:0000256" key="1">
    <source>
        <dbReference type="SAM" id="MobiDB-lite"/>
    </source>
</evidence>
<feature type="compositionally biased region" description="Basic and acidic residues" evidence="1">
    <location>
        <begin position="653"/>
        <end position="663"/>
    </location>
</feature>
<organism evidence="3 4">
    <name type="scientific">Agaricus bisporus var. burnettii (strain JB137-S8 / ATCC MYA-4627 / FGSC 10392)</name>
    <name type="common">White button mushroom</name>
    <dbReference type="NCBI Taxonomy" id="597362"/>
    <lineage>
        <taxon>Eukaryota</taxon>
        <taxon>Fungi</taxon>
        <taxon>Dikarya</taxon>
        <taxon>Basidiomycota</taxon>
        <taxon>Agaricomycotina</taxon>
        <taxon>Agaricomycetes</taxon>
        <taxon>Agaricomycetidae</taxon>
        <taxon>Agaricales</taxon>
        <taxon>Agaricineae</taxon>
        <taxon>Agaricaceae</taxon>
        <taxon>Agaricus</taxon>
    </lineage>
</organism>
<dbReference type="EMBL" id="JH971387">
    <property type="protein sequence ID" value="EKM82228.1"/>
    <property type="molecule type" value="Genomic_DNA"/>
</dbReference>
<feature type="compositionally biased region" description="Polar residues" evidence="1">
    <location>
        <begin position="207"/>
        <end position="219"/>
    </location>
</feature>
<feature type="region of interest" description="Disordered" evidence="1">
    <location>
        <begin position="499"/>
        <end position="528"/>
    </location>
</feature>
<dbReference type="InParanoid" id="K5XFP6"/>
<feature type="compositionally biased region" description="Polar residues" evidence="1">
    <location>
        <begin position="666"/>
        <end position="678"/>
    </location>
</feature>
<gene>
    <name evidence="3" type="ORF">AGABI1DRAFT_126560</name>
</gene>
<feature type="region of interest" description="Disordered" evidence="1">
    <location>
        <begin position="121"/>
        <end position="174"/>
    </location>
</feature>
<keyword evidence="2" id="KW-0812">Transmembrane</keyword>
<feature type="transmembrane region" description="Helical" evidence="2">
    <location>
        <begin position="454"/>
        <end position="474"/>
    </location>
</feature>
<name>K5XFP6_AGABU</name>
<protein>
    <submittedName>
        <fullName evidence="3">Uncharacterized protein</fullName>
    </submittedName>
</protein>
<sequence>MPTRQNSLPEVHSTSVQRHGEGMHPYMSLDPFAPSISLQIRNSRRQSTVNSVEDISLPPSLSHRASKRGEDGKTLDGRMRIRSSLESGRSRVGVAMETRTEIQNYGQSSGPLGSAIELETRTRHRRSSSHHNQSTQHEESTFMQETRIPYEYPSINRDNNGSAHHPPGPAADTHQRSNALYSFMTLRHRPGSSDSFLHAPFDEETAEPTTCASSPSKSLRSPRIGGRAPLEEKSTVRDEIWTFLTDVLPHQAYLHCLLRLPYLYFSRVEQIFDSANLTLEQMKHMALQISVHGGGGDDDDGKVTPEIPKGYSRLKKTWERFIDSLLREWKTLNIISGLLLSGILTIFQIEGTQKDPVTRYMAFWSLISALLSLLYGCIFIIRFSGMRRVYQATEWAIEAQRNQALFWNVWIMLAMPAVWLVWSILAYIACIMSFMWRVHPDIEKPTLGPHTETVFKAFICCVLGIGVLYALLIVNTLRQYGSKMDKSWRTRIAQFRSEQALKTPQTHPLSPVFDMQVVGPTPPQTLHRLTSSLPWQAPRSSPPATANQSSFADLANQPAPFIPPRPPPTLDPRGSSNPPSPRGNFGHFNAHRTFSASPVPMTPEASTPNQSPRNHPLDALPGTPETRAGTLGLIFDVDGENPEEAISSSGLDGRPENNLRQRVVDSATTETNSDSTIVVQAGHSRNGGPTDYNEVEEVDRDQPSSQSREDFHPILSTTFHPSS</sequence>
<dbReference type="AlphaFoldDB" id="K5XFP6"/>
<feature type="transmembrane region" description="Helical" evidence="2">
    <location>
        <begin position="331"/>
        <end position="349"/>
    </location>
</feature>
<keyword evidence="2" id="KW-1133">Transmembrane helix</keyword>
<feature type="compositionally biased region" description="Polar residues" evidence="1">
    <location>
        <begin position="499"/>
        <end position="508"/>
    </location>
</feature>
<feature type="transmembrane region" description="Helical" evidence="2">
    <location>
        <begin position="405"/>
        <end position="434"/>
    </location>
</feature>
<evidence type="ECO:0000256" key="2">
    <source>
        <dbReference type="SAM" id="Phobius"/>
    </source>
</evidence>
<dbReference type="KEGG" id="abp:AGABI1DRAFT126560"/>
<feature type="region of interest" description="Disordered" evidence="1">
    <location>
        <begin position="1"/>
        <end position="23"/>
    </location>
</feature>
<feature type="transmembrane region" description="Helical" evidence="2">
    <location>
        <begin position="361"/>
        <end position="384"/>
    </location>
</feature>
<feature type="region of interest" description="Disordered" evidence="1">
    <location>
        <begin position="47"/>
        <end position="75"/>
    </location>
</feature>
<keyword evidence="2" id="KW-0472">Membrane</keyword>
<feature type="region of interest" description="Disordered" evidence="1">
    <location>
        <begin position="555"/>
        <end position="723"/>
    </location>
</feature>
<feature type="region of interest" description="Disordered" evidence="1">
    <location>
        <begin position="204"/>
        <end position="231"/>
    </location>
</feature>
<dbReference type="RefSeq" id="XP_007327927.1">
    <property type="nucleotide sequence ID" value="XM_007327865.1"/>
</dbReference>
<evidence type="ECO:0000313" key="4">
    <source>
        <dbReference type="Proteomes" id="UP000008493"/>
    </source>
</evidence>